<sequence length="273" mass="29864">MLYDLHCHSTCSDGSLEPEQLVQRATDAGVEMLAITDHDTTAAFGRLPPCTNSSIQVIPAIEFSTTWRKIGVHIVGLNIDPDSDAMRAGCHYQQQARKQRAEQIAEKLHHLGLPDTLEGAKAQAGSDIVGRPHFAQHLIEIGAVSNMRQAFKKYLGSGKPGDVKQLWATLPQIIQWIRDAGGTAVLAHPDKYNLTRTKLLALADDFMAVGGQGMEVVSGRQPPPLTRDLAKICEQKALLASCGSDFHQPGQPWAELGQFPGLPDICRPVWDHW</sequence>
<comment type="caution">
    <text evidence="2">The sequence shown here is derived from an EMBL/GenBank/DDBJ whole genome shotgun (WGS) entry which is preliminary data.</text>
</comment>
<dbReference type="Pfam" id="PF02811">
    <property type="entry name" value="PHP"/>
    <property type="match status" value="1"/>
</dbReference>
<dbReference type="PANTHER" id="PTHR42924:SF3">
    <property type="entry name" value="POLYMERASE_HISTIDINOL PHOSPHATASE N-TERMINAL DOMAIN-CONTAINING PROTEIN"/>
    <property type="match status" value="1"/>
</dbReference>
<evidence type="ECO:0000313" key="3">
    <source>
        <dbReference type="Proteomes" id="UP001178354"/>
    </source>
</evidence>
<evidence type="ECO:0000259" key="1">
    <source>
        <dbReference type="SMART" id="SM00481"/>
    </source>
</evidence>
<gene>
    <name evidence="2" type="ORF">Q8A57_10600</name>
</gene>
<dbReference type="InterPro" id="IPR003141">
    <property type="entry name" value="Pol/His_phosphatase_N"/>
</dbReference>
<dbReference type="Gene3D" id="3.20.20.140">
    <property type="entry name" value="Metal-dependent hydrolases"/>
    <property type="match status" value="1"/>
</dbReference>
<dbReference type="CDD" id="cd07438">
    <property type="entry name" value="PHP_HisPPase_AMP"/>
    <property type="match status" value="1"/>
</dbReference>
<dbReference type="SMART" id="SM00481">
    <property type="entry name" value="POLIIIAc"/>
    <property type="match status" value="1"/>
</dbReference>
<protein>
    <submittedName>
        <fullName evidence="2">PHP domain-containing protein</fullName>
    </submittedName>
</protein>
<dbReference type="GO" id="GO:0004534">
    <property type="term" value="F:5'-3' RNA exonuclease activity"/>
    <property type="evidence" value="ECO:0007669"/>
    <property type="project" value="TreeGrafter"/>
</dbReference>
<dbReference type="InterPro" id="IPR004013">
    <property type="entry name" value="PHP_dom"/>
</dbReference>
<name>A0AAW8B4Y0_9GAMM</name>
<dbReference type="InterPro" id="IPR016195">
    <property type="entry name" value="Pol/histidinol_Pase-like"/>
</dbReference>
<dbReference type="PANTHER" id="PTHR42924">
    <property type="entry name" value="EXONUCLEASE"/>
    <property type="match status" value="1"/>
</dbReference>
<feature type="domain" description="Polymerase/histidinol phosphatase N-terminal" evidence="1">
    <location>
        <begin position="3"/>
        <end position="67"/>
    </location>
</feature>
<dbReference type="SUPFAM" id="SSF89550">
    <property type="entry name" value="PHP domain-like"/>
    <property type="match status" value="1"/>
</dbReference>
<accession>A0AAW8B4Y0</accession>
<dbReference type="GO" id="GO:0035312">
    <property type="term" value="F:5'-3' DNA exonuclease activity"/>
    <property type="evidence" value="ECO:0007669"/>
    <property type="project" value="TreeGrafter"/>
</dbReference>
<proteinExistence type="predicted"/>
<reference evidence="2" key="1">
    <citation type="journal article" date="2010" name="Int. J. Syst. Evol. Microbiol.">
        <title>Porticoccus litoralis gen. nov., sp. nov., a gammaproteobacterium isolated from the Yellow Sea.</title>
        <authorList>
            <person name="Oh H.M."/>
            <person name="Kim H."/>
            <person name="Kim K.M."/>
            <person name="Min G.S."/>
            <person name="Cho J.C."/>
        </authorList>
    </citation>
    <scope>NUCLEOTIDE SEQUENCE</scope>
    <source>
        <strain evidence="2">DSM 25064</strain>
    </source>
</reference>
<dbReference type="Proteomes" id="UP001178354">
    <property type="component" value="Unassembled WGS sequence"/>
</dbReference>
<dbReference type="AlphaFoldDB" id="A0AAW8B4Y0"/>
<reference evidence="2" key="2">
    <citation type="submission" date="2023-08" db="EMBL/GenBank/DDBJ databases">
        <authorList>
            <person name="Luo J."/>
        </authorList>
    </citation>
    <scope>NUCLEOTIDE SEQUENCE</scope>
    <source>
        <strain evidence="2">DSM 25064</strain>
    </source>
</reference>
<dbReference type="RefSeq" id="WP_305171083.1">
    <property type="nucleotide sequence ID" value="NZ_JAUUUU010000007.1"/>
</dbReference>
<dbReference type="Gene3D" id="1.10.150.650">
    <property type="match status" value="1"/>
</dbReference>
<organism evidence="2 3">
    <name type="scientific">Porticoccus litoralis</name>
    <dbReference type="NCBI Taxonomy" id="434086"/>
    <lineage>
        <taxon>Bacteria</taxon>
        <taxon>Pseudomonadati</taxon>
        <taxon>Pseudomonadota</taxon>
        <taxon>Gammaproteobacteria</taxon>
        <taxon>Cellvibrionales</taxon>
        <taxon>Porticoccaceae</taxon>
        <taxon>Porticoccus</taxon>
    </lineage>
</organism>
<dbReference type="InterPro" id="IPR052018">
    <property type="entry name" value="PHP_domain"/>
</dbReference>
<dbReference type="EMBL" id="JAUUUU010000007">
    <property type="protein sequence ID" value="MDP1521418.1"/>
    <property type="molecule type" value="Genomic_DNA"/>
</dbReference>
<evidence type="ECO:0000313" key="2">
    <source>
        <dbReference type="EMBL" id="MDP1521418.1"/>
    </source>
</evidence>
<keyword evidence="3" id="KW-1185">Reference proteome</keyword>